<dbReference type="GO" id="GO:0016881">
    <property type="term" value="F:acid-amino acid ligase activity"/>
    <property type="evidence" value="ECO:0007669"/>
    <property type="project" value="UniProtKB-ARBA"/>
</dbReference>
<keyword evidence="5" id="KW-0614">Plasmid</keyword>
<feature type="region of interest" description="Disordered" evidence="2">
    <location>
        <begin position="46"/>
        <end position="82"/>
    </location>
</feature>
<dbReference type="KEGG" id="hlr:HALLA_03565"/>
<sequence length="655" mass="74678">MNAADALESALEPEIWRDVNRDLFRKVLAEFMYEEILTPARIGTVSASETATTDATPGADGTVVPEAKSEPESSAELPSSENQERDTWIRYRLLLTDGIEYQFDAQRRPLDSYRIKPGSIERRERGEQWRSATSPVTFLREAREYIGIDPTTAAHLVREYNNTLVADAHIRARKEDRDDATLLDLSYAELEGEMEGHPWFTYNKGRVGFGYEAYLEHAPESKQRRQLRWIAARRDRATFQAVDGLEHDALVEEELGSTATEFADALLDRDLDPANYVFLPVHDWQWSDSIVQLFAADIATDAIVPLGRGPDEYLPQQSIRTFSNVSAPEKHHVKLPTRVLNTNVYRGILGEQAEAAPRVTSFLKSVRDGDTFLQDELQLLLPGEVASVNYEHPTFSRMEEAPYQFHELLGCVWRESVVSLVDDDERPITLAALLHEDFDGTPVVSKLADRADMSVGAWLDELLEVLLEPLLHFLYKYGTVFMPHGTNVVLILRDGVPTRIAITDFVDEVAISDRDLPELSERLPDALRDDDRYDHHILHQLPPEPLCQHIVGTLFVGVFRYIADLLARHRGYDERQFWTQVRSAVDTYQARFPDLEERFDLFDLYKPRFTKHCLNRNRLVDYGYKDFSTRPKVRGHGTVSNPLYEVADDSATGAD</sequence>
<dbReference type="Pfam" id="PF04183">
    <property type="entry name" value="IucA_IucC"/>
    <property type="match status" value="1"/>
</dbReference>
<dbReference type="InterPro" id="IPR037455">
    <property type="entry name" value="LucA/IucC-like"/>
</dbReference>
<dbReference type="Proteomes" id="UP000019024">
    <property type="component" value="Plasmid unnamed"/>
</dbReference>
<evidence type="ECO:0000256" key="2">
    <source>
        <dbReference type="SAM" id="MobiDB-lite"/>
    </source>
</evidence>
<dbReference type="PANTHER" id="PTHR34384:SF6">
    <property type="entry name" value="STAPHYLOFERRIN B SYNTHASE"/>
    <property type="match status" value="1"/>
</dbReference>
<dbReference type="PANTHER" id="PTHR34384">
    <property type="entry name" value="L-2,3-DIAMINOPROPANOATE--CITRATE LIGASE"/>
    <property type="match status" value="1"/>
</dbReference>
<protein>
    <submittedName>
        <fullName evidence="5">Iron transporter</fullName>
    </submittedName>
</protein>
<evidence type="ECO:0000313" key="5">
    <source>
        <dbReference type="EMBL" id="AHG01480.1"/>
    </source>
</evidence>
<dbReference type="PATRIC" id="fig|797299.3.peg.3228"/>
<dbReference type="Gene3D" id="6.10.250.3370">
    <property type="match status" value="1"/>
</dbReference>
<geneLocation type="plasmid" evidence="5">
    <name>unnamed</name>
</geneLocation>
<evidence type="ECO:0000256" key="1">
    <source>
        <dbReference type="ARBA" id="ARBA00004924"/>
    </source>
</evidence>
<dbReference type="GeneID" id="25146885"/>
<evidence type="ECO:0000313" key="6">
    <source>
        <dbReference type="Proteomes" id="UP000019024"/>
    </source>
</evidence>
<dbReference type="GO" id="GO:0019290">
    <property type="term" value="P:siderophore biosynthetic process"/>
    <property type="evidence" value="ECO:0007669"/>
    <property type="project" value="InterPro"/>
</dbReference>
<dbReference type="HOGENOM" id="CLU_018524_1_1_2"/>
<feature type="domain" description="Aerobactin siderophore biosynthesis IucA/IucC-like C-terminal" evidence="4">
    <location>
        <begin position="457"/>
        <end position="625"/>
    </location>
</feature>
<dbReference type="RefSeq" id="WP_049954377.1">
    <property type="nucleotide sequence ID" value="NZ_CP007056.1"/>
</dbReference>
<dbReference type="eggNOG" id="arCOG08178">
    <property type="taxonomic scope" value="Archaea"/>
</dbReference>
<dbReference type="InterPro" id="IPR022770">
    <property type="entry name" value="IucA/IucC-like_C"/>
</dbReference>
<evidence type="ECO:0000259" key="4">
    <source>
        <dbReference type="Pfam" id="PF06276"/>
    </source>
</evidence>
<dbReference type="Pfam" id="PF06276">
    <property type="entry name" value="FhuF"/>
    <property type="match status" value="1"/>
</dbReference>
<dbReference type="AlphaFoldDB" id="W0JW46"/>
<name>W0JW46_9EURY</name>
<dbReference type="InterPro" id="IPR007310">
    <property type="entry name" value="Aerobactin_biosyn_IucA/IucC_N"/>
</dbReference>
<dbReference type="EMBL" id="CP007056">
    <property type="protein sequence ID" value="AHG01480.1"/>
    <property type="molecule type" value="Genomic_DNA"/>
</dbReference>
<keyword evidence="6" id="KW-1185">Reference proteome</keyword>
<evidence type="ECO:0000259" key="3">
    <source>
        <dbReference type="Pfam" id="PF04183"/>
    </source>
</evidence>
<comment type="pathway">
    <text evidence="1">Siderophore biosynthesis.</text>
</comment>
<gene>
    <name evidence="5" type="ORF">HALLA_03565</name>
</gene>
<feature type="domain" description="Aerobactin siderophore biosynthesis IucA/IucC N-terminal" evidence="3">
    <location>
        <begin position="186"/>
        <end position="435"/>
    </location>
</feature>
<dbReference type="OrthoDB" id="226976at2157"/>
<accession>W0JW46</accession>
<organism evidence="5 6">
    <name type="scientific">Halostagnicola larsenii XH-48</name>
    <dbReference type="NCBI Taxonomy" id="797299"/>
    <lineage>
        <taxon>Archaea</taxon>
        <taxon>Methanobacteriati</taxon>
        <taxon>Methanobacteriota</taxon>
        <taxon>Stenosarchaea group</taxon>
        <taxon>Halobacteria</taxon>
        <taxon>Halobacteriales</taxon>
        <taxon>Natrialbaceae</taxon>
        <taxon>Halostagnicola</taxon>
    </lineage>
</organism>
<dbReference type="Gene3D" id="3.30.310.280">
    <property type="match status" value="1"/>
</dbReference>
<proteinExistence type="predicted"/>
<feature type="compositionally biased region" description="Low complexity" evidence="2">
    <location>
        <begin position="50"/>
        <end position="81"/>
    </location>
</feature>
<dbReference type="Gene3D" id="1.10.510.40">
    <property type="match status" value="1"/>
</dbReference>
<reference evidence="5 6" key="1">
    <citation type="submission" date="2014-01" db="EMBL/GenBank/DDBJ databases">
        <authorList>
            <consortium name="DOE Joint Genome Institute"/>
            <person name="Anderson I."/>
            <person name="Huntemann M."/>
            <person name="Han J."/>
            <person name="Chen A."/>
            <person name="Kyrpides N."/>
            <person name="Mavromatis K."/>
            <person name="Markowitz V."/>
            <person name="Palaniappan K."/>
            <person name="Ivanova N."/>
            <person name="Schaumberg A."/>
            <person name="Pati A."/>
            <person name="Liolios K."/>
            <person name="Nordberg H.P."/>
            <person name="Cantor M.N."/>
            <person name="Hua S.X."/>
            <person name="Woyke T."/>
        </authorList>
    </citation>
    <scope>NUCLEOTIDE SEQUENCE [LARGE SCALE GENOMIC DNA]</scope>
    <source>
        <strain evidence="5 6">XH-48</strain>
        <plasmid evidence="6">1</plasmid>
    </source>
</reference>